<dbReference type="NCBIfam" id="TIGR03635">
    <property type="entry name" value="uS17_bact"/>
    <property type="match status" value="1"/>
</dbReference>
<dbReference type="NCBIfam" id="NF004123">
    <property type="entry name" value="PRK05610.1"/>
    <property type="match status" value="1"/>
</dbReference>
<gene>
    <name evidence="6 7" type="primary">rpsQ</name>
    <name evidence="7" type="ORF">COT97_05485</name>
</gene>
<proteinExistence type="inferred from homology"/>
<keyword evidence="3 6" id="KW-0694">RNA-binding</keyword>
<evidence type="ECO:0000256" key="5">
    <source>
        <dbReference type="ARBA" id="ARBA00023274"/>
    </source>
</evidence>
<evidence type="ECO:0000313" key="8">
    <source>
        <dbReference type="Proteomes" id="UP000229901"/>
    </source>
</evidence>
<evidence type="ECO:0000256" key="6">
    <source>
        <dbReference type="HAMAP-Rule" id="MF_01345"/>
    </source>
</evidence>
<evidence type="ECO:0000256" key="3">
    <source>
        <dbReference type="ARBA" id="ARBA00022884"/>
    </source>
</evidence>
<dbReference type="Gene3D" id="2.40.50.140">
    <property type="entry name" value="Nucleic acid-binding proteins"/>
    <property type="match status" value="1"/>
</dbReference>
<dbReference type="EMBL" id="PFAP01000045">
    <property type="protein sequence ID" value="PIR93696.1"/>
    <property type="molecule type" value="Genomic_DNA"/>
</dbReference>
<sequence>MSEVKATIKRKFTGEVVSVSMDKTIAVRVDSVQKHPVYNKMMKRSKKFLVHDEAGKSKLGQVVEFVECRPISRHKRWRLVNKVK</sequence>
<dbReference type="InterPro" id="IPR019984">
    <property type="entry name" value="Ribosomal_uS17_bact/chlr"/>
</dbReference>
<evidence type="ECO:0000313" key="7">
    <source>
        <dbReference type="EMBL" id="PIR93696.1"/>
    </source>
</evidence>
<dbReference type="SUPFAM" id="SSF50249">
    <property type="entry name" value="Nucleic acid-binding proteins"/>
    <property type="match status" value="1"/>
</dbReference>
<comment type="subunit">
    <text evidence="6">Part of the 30S ribosomal subunit.</text>
</comment>
<keyword evidence="5 6" id="KW-0687">Ribonucleoprotein</keyword>
<dbReference type="InterPro" id="IPR012340">
    <property type="entry name" value="NA-bd_OB-fold"/>
</dbReference>
<dbReference type="GO" id="GO:0003735">
    <property type="term" value="F:structural constituent of ribosome"/>
    <property type="evidence" value="ECO:0007669"/>
    <property type="project" value="UniProtKB-UniRule"/>
</dbReference>
<dbReference type="GO" id="GO:0006412">
    <property type="term" value="P:translation"/>
    <property type="evidence" value="ECO:0007669"/>
    <property type="project" value="UniProtKB-UniRule"/>
</dbReference>
<evidence type="ECO:0000256" key="4">
    <source>
        <dbReference type="ARBA" id="ARBA00022980"/>
    </source>
</evidence>
<comment type="caution">
    <text evidence="7">The sequence shown here is derived from an EMBL/GenBank/DDBJ whole genome shotgun (WGS) entry which is preliminary data.</text>
</comment>
<comment type="function">
    <text evidence="6">One of the primary rRNA binding proteins, it binds specifically to the 5'-end of 16S ribosomal RNA.</text>
</comment>
<protein>
    <recommendedName>
        <fullName evidence="6">Small ribosomal subunit protein uS17</fullName>
    </recommendedName>
</protein>
<dbReference type="GO" id="GO:0019843">
    <property type="term" value="F:rRNA binding"/>
    <property type="evidence" value="ECO:0007669"/>
    <property type="project" value="UniProtKB-UniRule"/>
</dbReference>
<dbReference type="Pfam" id="PF00366">
    <property type="entry name" value="Ribosomal_S17"/>
    <property type="match status" value="1"/>
</dbReference>
<reference evidence="8" key="1">
    <citation type="submission" date="2017-09" db="EMBL/GenBank/DDBJ databases">
        <title>Depth-based differentiation of microbial function through sediment-hosted aquifers and enrichment of novel symbionts in the deep terrestrial subsurface.</title>
        <authorList>
            <person name="Probst A.J."/>
            <person name="Ladd B."/>
            <person name="Jarett J.K."/>
            <person name="Geller-Mcgrath D.E."/>
            <person name="Sieber C.M.K."/>
            <person name="Emerson J.B."/>
            <person name="Anantharaman K."/>
            <person name="Thomas B.C."/>
            <person name="Malmstrom R."/>
            <person name="Stieglmeier M."/>
            <person name="Klingl A."/>
            <person name="Woyke T."/>
            <person name="Ryan C.M."/>
            <person name="Banfield J.F."/>
        </authorList>
    </citation>
    <scope>NUCLEOTIDE SEQUENCE [LARGE SCALE GENOMIC DNA]</scope>
</reference>
<dbReference type="AlphaFoldDB" id="A0A2H0V3M9"/>
<name>A0A2H0V3M9_9BACT</name>
<evidence type="ECO:0000256" key="1">
    <source>
        <dbReference type="ARBA" id="ARBA00010254"/>
    </source>
</evidence>
<accession>A0A2H0V3M9</accession>
<dbReference type="Proteomes" id="UP000229901">
    <property type="component" value="Unassembled WGS sequence"/>
</dbReference>
<dbReference type="PANTHER" id="PTHR10744:SF1">
    <property type="entry name" value="SMALL RIBOSOMAL SUBUNIT PROTEIN US17M"/>
    <property type="match status" value="1"/>
</dbReference>
<dbReference type="CDD" id="cd00364">
    <property type="entry name" value="Ribosomal_uS17"/>
    <property type="match status" value="1"/>
</dbReference>
<dbReference type="PRINTS" id="PR00973">
    <property type="entry name" value="RIBOSOMALS17"/>
</dbReference>
<evidence type="ECO:0000256" key="2">
    <source>
        <dbReference type="ARBA" id="ARBA00022730"/>
    </source>
</evidence>
<dbReference type="InterPro" id="IPR000266">
    <property type="entry name" value="Ribosomal_uS17"/>
</dbReference>
<keyword evidence="2 6" id="KW-0699">rRNA-binding</keyword>
<dbReference type="PANTHER" id="PTHR10744">
    <property type="entry name" value="40S RIBOSOMAL PROTEIN S11 FAMILY MEMBER"/>
    <property type="match status" value="1"/>
</dbReference>
<organism evidence="7 8">
    <name type="scientific">Candidatus Falkowbacteria bacterium CG10_big_fil_rev_8_21_14_0_10_39_11</name>
    <dbReference type="NCBI Taxonomy" id="1974565"/>
    <lineage>
        <taxon>Bacteria</taxon>
        <taxon>Candidatus Falkowiibacteriota</taxon>
    </lineage>
</organism>
<comment type="similarity">
    <text evidence="1 6">Belongs to the universal ribosomal protein uS17 family.</text>
</comment>
<keyword evidence="4 6" id="KW-0689">Ribosomal protein</keyword>
<dbReference type="HAMAP" id="MF_01345_B">
    <property type="entry name" value="Ribosomal_uS17_B"/>
    <property type="match status" value="1"/>
</dbReference>
<dbReference type="GO" id="GO:0022627">
    <property type="term" value="C:cytosolic small ribosomal subunit"/>
    <property type="evidence" value="ECO:0007669"/>
    <property type="project" value="UniProtKB-UniRule"/>
</dbReference>